<evidence type="ECO:0000313" key="1">
    <source>
        <dbReference type="EMBL" id="VFU29007.1"/>
    </source>
</evidence>
<reference evidence="1" key="1">
    <citation type="submission" date="2019-03" db="EMBL/GenBank/DDBJ databases">
        <authorList>
            <person name="Mank J."/>
            <person name="Almeida P."/>
        </authorList>
    </citation>
    <scope>NUCLEOTIDE SEQUENCE</scope>
    <source>
        <strain evidence="1">78183</strain>
    </source>
</reference>
<organism evidence="1">
    <name type="scientific">Salix viminalis</name>
    <name type="common">Common osier</name>
    <name type="synonym">Basket willow</name>
    <dbReference type="NCBI Taxonomy" id="40686"/>
    <lineage>
        <taxon>Eukaryota</taxon>
        <taxon>Viridiplantae</taxon>
        <taxon>Streptophyta</taxon>
        <taxon>Embryophyta</taxon>
        <taxon>Tracheophyta</taxon>
        <taxon>Spermatophyta</taxon>
        <taxon>Magnoliopsida</taxon>
        <taxon>eudicotyledons</taxon>
        <taxon>Gunneridae</taxon>
        <taxon>Pentapetalae</taxon>
        <taxon>rosids</taxon>
        <taxon>fabids</taxon>
        <taxon>Malpighiales</taxon>
        <taxon>Salicaceae</taxon>
        <taxon>Saliceae</taxon>
        <taxon>Salix</taxon>
    </lineage>
</organism>
<dbReference type="EMBL" id="CAADRP010000480">
    <property type="protein sequence ID" value="VFU29007.1"/>
    <property type="molecule type" value="Genomic_DNA"/>
</dbReference>
<proteinExistence type="predicted"/>
<protein>
    <submittedName>
        <fullName evidence="1">Uncharacterized protein</fullName>
    </submittedName>
</protein>
<accession>A0A6N2KLL0</accession>
<gene>
    <name evidence="1" type="ORF">SVIM_LOCUS100805</name>
</gene>
<name>A0A6N2KLL0_SALVM</name>
<sequence length="199" mass="22035">MCYFGPVCFKETEFQEFSFLTFQCLATLRKVSQRKVFSLTFPVNPKISLHPRKVFSFPAPKENTFPHLPPFFPSSAHLPFVSFPRLFPSSLCNPTFLKPSTLSSLASSRLPITHLCSLSPLDSLSSSLISAYITLSPPDSLSHPLVSRLPQSLCCSAINPFASLCNSQQLTFVPLTKRVWEAGGQISIFHGEDGLVEAH</sequence>
<dbReference type="AlphaFoldDB" id="A0A6N2KLL0"/>